<evidence type="ECO:0000313" key="1">
    <source>
        <dbReference type="EMBL" id="SPZ38176.1"/>
    </source>
</evidence>
<dbReference type="AlphaFoldDB" id="A0AB38F9P0"/>
<organism evidence="1 2">
    <name type="scientific">Rhodococcus wratislaviensis</name>
    <name type="common">Tsukamurella wratislaviensis</name>
    <dbReference type="NCBI Taxonomy" id="44752"/>
    <lineage>
        <taxon>Bacteria</taxon>
        <taxon>Bacillati</taxon>
        <taxon>Actinomycetota</taxon>
        <taxon>Actinomycetes</taxon>
        <taxon>Mycobacteriales</taxon>
        <taxon>Nocardiaceae</taxon>
        <taxon>Rhodococcus</taxon>
    </lineage>
</organism>
<name>A0AB38F9P0_RHOWR</name>
<comment type="caution">
    <text evidence="1">The sequence shown here is derived from an EMBL/GenBank/DDBJ whole genome shotgun (WGS) entry which is preliminary data.</text>
</comment>
<reference evidence="1 2" key="1">
    <citation type="submission" date="2018-06" db="EMBL/GenBank/DDBJ databases">
        <authorList>
            <consortium name="Pathogen Informatics"/>
            <person name="Doyle S."/>
        </authorList>
    </citation>
    <scope>NUCLEOTIDE SEQUENCE [LARGE SCALE GENOMIC DNA]</scope>
    <source>
        <strain evidence="1 2">NCTC13229</strain>
    </source>
</reference>
<evidence type="ECO:0008006" key="3">
    <source>
        <dbReference type="Google" id="ProtNLM"/>
    </source>
</evidence>
<protein>
    <recommendedName>
        <fullName evidence="3">Secreted protein</fullName>
    </recommendedName>
</protein>
<sequence length="93" mass="9855">MQLTTLWWSMVTPFGVPVDPEVYITYAVLSGRSGLLRSLSPGAMPSRRATSSECASSNNVGMPLSGSVRAVVVSVRTRIGEASVRMNAVRALG</sequence>
<gene>
    <name evidence="1" type="ORF">NCTC13229_01641</name>
</gene>
<accession>A0AB38F9P0</accession>
<proteinExistence type="predicted"/>
<dbReference type="Proteomes" id="UP000251211">
    <property type="component" value="Unassembled WGS sequence"/>
</dbReference>
<dbReference type="EMBL" id="UAUI01000003">
    <property type="protein sequence ID" value="SPZ38176.1"/>
    <property type="molecule type" value="Genomic_DNA"/>
</dbReference>
<evidence type="ECO:0000313" key="2">
    <source>
        <dbReference type="Proteomes" id="UP000251211"/>
    </source>
</evidence>